<evidence type="ECO:0000313" key="6">
    <source>
        <dbReference type="EMBL" id="GAA4682256.1"/>
    </source>
</evidence>
<sequence length="258" mass="27040">MHPWPPPEPARRRGLSGSSRMSIGSVLALLVAACVLMLDPGDAGSRFRGLVGLEERRIAAVPFSGEGTYRFLSTQPGGDEPVGWNPCRPIRFVVNPEGAPQEWRELVDDGVAEVSAATGLEFEDEGTTDDRGFDERSGGIGIGGPDPVLIGWADEDEVEGLAGDVAGLAGPVTLSSAGFGRYVSGMVVLDADTYADLDGMIGGREQQRAILIHELGHLVGLAHVDDEGELMHATNLGRTDFGPGDLTGLALLGRVPCG</sequence>
<dbReference type="RefSeq" id="WP_345265168.1">
    <property type="nucleotide sequence ID" value="NZ_BAABIM010000002.1"/>
</dbReference>
<keyword evidence="7" id="KW-1185">Reference proteome</keyword>
<protein>
    <recommendedName>
        <fullName evidence="5">Peptidase metallopeptidase domain-containing protein</fullName>
    </recommendedName>
</protein>
<proteinExistence type="predicted"/>
<comment type="caution">
    <text evidence="6">The sequence shown here is derived from an EMBL/GenBank/DDBJ whole genome shotgun (WGS) entry which is preliminary data.</text>
</comment>
<evidence type="ECO:0000256" key="3">
    <source>
        <dbReference type="ARBA" id="ARBA00022801"/>
    </source>
</evidence>
<organism evidence="6 7">
    <name type="scientific">Nocardioides nanhaiensis</name>
    <dbReference type="NCBI Taxonomy" id="1476871"/>
    <lineage>
        <taxon>Bacteria</taxon>
        <taxon>Bacillati</taxon>
        <taxon>Actinomycetota</taxon>
        <taxon>Actinomycetes</taxon>
        <taxon>Propionibacteriales</taxon>
        <taxon>Nocardioidaceae</taxon>
        <taxon>Nocardioides</taxon>
    </lineage>
</organism>
<name>A0ABP8W742_9ACTN</name>
<dbReference type="Proteomes" id="UP001500621">
    <property type="component" value="Unassembled WGS sequence"/>
</dbReference>
<dbReference type="Gene3D" id="3.40.390.10">
    <property type="entry name" value="Collagenase (Catalytic Domain)"/>
    <property type="match status" value="1"/>
</dbReference>
<dbReference type="EMBL" id="BAABIM010000002">
    <property type="protein sequence ID" value="GAA4682256.1"/>
    <property type="molecule type" value="Genomic_DNA"/>
</dbReference>
<dbReference type="InterPro" id="IPR024079">
    <property type="entry name" value="MetalloPept_cat_dom_sf"/>
</dbReference>
<feature type="domain" description="Peptidase metallopeptidase" evidence="5">
    <location>
        <begin position="80"/>
        <end position="254"/>
    </location>
</feature>
<evidence type="ECO:0000256" key="2">
    <source>
        <dbReference type="ARBA" id="ARBA00022723"/>
    </source>
</evidence>
<keyword evidence="2" id="KW-0479">Metal-binding</keyword>
<evidence type="ECO:0000256" key="1">
    <source>
        <dbReference type="ARBA" id="ARBA00022670"/>
    </source>
</evidence>
<keyword evidence="3" id="KW-0378">Hydrolase</keyword>
<accession>A0ABP8W742</accession>
<keyword evidence="4" id="KW-0862">Zinc</keyword>
<dbReference type="InterPro" id="IPR006026">
    <property type="entry name" value="Peptidase_Metallo"/>
</dbReference>
<dbReference type="SUPFAM" id="SSF55486">
    <property type="entry name" value="Metalloproteases ('zincins'), catalytic domain"/>
    <property type="match status" value="1"/>
</dbReference>
<dbReference type="Pfam" id="PF00413">
    <property type="entry name" value="Peptidase_M10"/>
    <property type="match status" value="1"/>
</dbReference>
<keyword evidence="1" id="KW-0645">Protease</keyword>
<reference evidence="7" key="1">
    <citation type="journal article" date="2019" name="Int. J. Syst. Evol. Microbiol.">
        <title>The Global Catalogue of Microorganisms (GCM) 10K type strain sequencing project: providing services to taxonomists for standard genome sequencing and annotation.</title>
        <authorList>
            <consortium name="The Broad Institute Genomics Platform"/>
            <consortium name="The Broad Institute Genome Sequencing Center for Infectious Disease"/>
            <person name="Wu L."/>
            <person name="Ma J."/>
        </authorList>
    </citation>
    <scope>NUCLEOTIDE SEQUENCE [LARGE SCALE GENOMIC DNA]</scope>
    <source>
        <strain evidence="7">JCM 18127</strain>
    </source>
</reference>
<evidence type="ECO:0000256" key="4">
    <source>
        <dbReference type="ARBA" id="ARBA00022833"/>
    </source>
</evidence>
<dbReference type="SMART" id="SM00235">
    <property type="entry name" value="ZnMc"/>
    <property type="match status" value="1"/>
</dbReference>
<dbReference type="InterPro" id="IPR001818">
    <property type="entry name" value="Pept_M10_metallopeptidase"/>
</dbReference>
<evidence type="ECO:0000313" key="7">
    <source>
        <dbReference type="Proteomes" id="UP001500621"/>
    </source>
</evidence>
<gene>
    <name evidence="6" type="ORF">GCM10023226_19270</name>
</gene>
<evidence type="ECO:0000259" key="5">
    <source>
        <dbReference type="SMART" id="SM00235"/>
    </source>
</evidence>